<gene>
    <name evidence="4" type="ORF">XD66_1623</name>
</gene>
<dbReference type="PANTHER" id="PTHR43673:SF10">
    <property type="entry name" value="NADH DEHYDROGENASE_NAD(P)H NITROREDUCTASE XCC3605-RELATED"/>
    <property type="match status" value="1"/>
</dbReference>
<dbReference type="EMBL" id="LGFO01000299">
    <property type="protein sequence ID" value="KUK35671.1"/>
    <property type="molecule type" value="Genomic_DNA"/>
</dbReference>
<comment type="similarity">
    <text evidence="1">Belongs to the nitroreductase family.</text>
</comment>
<dbReference type="PANTHER" id="PTHR43673">
    <property type="entry name" value="NAD(P)H NITROREDUCTASE YDGI-RELATED"/>
    <property type="match status" value="1"/>
</dbReference>
<dbReference type="GO" id="GO:0016491">
    <property type="term" value="F:oxidoreductase activity"/>
    <property type="evidence" value="ECO:0007669"/>
    <property type="project" value="UniProtKB-KW"/>
</dbReference>
<evidence type="ECO:0000256" key="2">
    <source>
        <dbReference type="ARBA" id="ARBA00023002"/>
    </source>
</evidence>
<evidence type="ECO:0000313" key="5">
    <source>
        <dbReference type="Proteomes" id="UP000053326"/>
    </source>
</evidence>
<reference evidence="5" key="1">
    <citation type="journal article" date="2015" name="MBio">
        <title>Genome-Resolved Metagenomic Analysis Reveals Roles for Candidate Phyla and Other Microbial Community Members in Biogeochemical Transformations in Oil Reservoirs.</title>
        <authorList>
            <person name="Hu P."/>
            <person name="Tom L."/>
            <person name="Singh A."/>
            <person name="Thomas B.C."/>
            <person name="Baker B.J."/>
            <person name="Piceno Y.M."/>
            <person name="Andersen G.L."/>
            <person name="Banfield J.F."/>
        </authorList>
    </citation>
    <scope>NUCLEOTIDE SEQUENCE [LARGE SCALE GENOMIC DNA]</scope>
</reference>
<evidence type="ECO:0000313" key="4">
    <source>
        <dbReference type="EMBL" id="KUK35671.1"/>
    </source>
</evidence>
<dbReference type="Proteomes" id="UP000053326">
    <property type="component" value="Unassembled WGS sequence"/>
</dbReference>
<proteinExistence type="inferred from homology"/>
<dbReference type="AlphaFoldDB" id="A0A101FES1"/>
<evidence type="ECO:0000259" key="3">
    <source>
        <dbReference type="Pfam" id="PF00881"/>
    </source>
</evidence>
<dbReference type="Gene3D" id="3.40.109.10">
    <property type="entry name" value="NADH Oxidase"/>
    <property type="match status" value="1"/>
</dbReference>
<dbReference type="InterPro" id="IPR029479">
    <property type="entry name" value="Nitroreductase"/>
</dbReference>
<protein>
    <submittedName>
        <fullName evidence="4">NADH dehydrogenase/NAD(P)H nitroreductase</fullName>
    </submittedName>
</protein>
<evidence type="ECO:0000256" key="1">
    <source>
        <dbReference type="ARBA" id="ARBA00007118"/>
    </source>
</evidence>
<feature type="domain" description="Nitroreductase" evidence="3">
    <location>
        <begin position="9"/>
        <end position="65"/>
    </location>
</feature>
<comment type="caution">
    <text evidence="4">The sequence shown here is derived from an EMBL/GenBank/DDBJ whole genome shotgun (WGS) entry which is preliminary data.</text>
</comment>
<keyword evidence="2" id="KW-0560">Oxidoreductase</keyword>
<accession>A0A101FES1</accession>
<dbReference type="InterPro" id="IPR000415">
    <property type="entry name" value="Nitroreductase-like"/>
</dbReference>
<sequence>MTKDVMDAIKERSSIRKFKPDPVPQVTVGRLLEAAQLAPSAGNLQPWLFVVVLNEDLRRKLAKAAGQPFIAGAPICIVVCAEPERSAFEYGRRGRELYCIQDTAAAIENILLAATGYGLGACWVGAFDEEETARILELEPGFRPVALVPIGYPDQERRAVPRRPLDEVVRIIN</sequence>
<dbReference type="SUPFAM" id="SSF55469">
    <property type="entry name" value="FMN-dependent nitroreductase-like"/>
    <property type="match status" value="1"/>
</dbReference>
<dbReference type="PATRIC" id="fig|85874.4.peg.1371"/>
<name>A0A101FES1_9THEO</name>
<organism evidence="4 5">
    <name type="scientific">Thermacetogenium phaeum</name>
    <dbReference type="NCBI Taxonomy" id="85874"/>
    <lineage>
        <taxon>Bacteria</taxon>
        <taxon>Bacillati</taxon>
        <taxon>Bacillota</taxon>
        <taxon>Clostridia</taxon>
        <taxon>Thermoanaerobacterales</taxon>
        <taxon>Thermoanaerobacteraceae</taxon>
        <taxon>Thermacetogenium</taxon>
    </lineage>
</organism>
<dbReference type="Pfam" id="PF00881">
    <property type="entry name" value="Nitroreductase"/>
    <property type="match status" value="1"/>
</dbReference>